<dbReference type="PROSITE" id="PS01081">
    <property type="entry name" value="HTH_TETR_1"/>
    <property type="match status" value="1"/>
</dbReference>
<keyword evidence="1" id="KW-0805">Transcription regulation</keyword>
<proteinExistence type="predicted"/>
<evidence type="ECO:0000313" key="6">
    <source>
        <dbReference type="EMBL" id="GAA0344854.1"/>
    </source>
</evidence>
<evidence type="ECO:0000256" key="3">
    <source>
        <dbReference type="ARBA" id="ARBA00023163"/>
    </source>
</evidence>
<comment type="caution">
    <text evidence="6">The sequence shown here is derived from an EMBL/GenBank/DDBJ whole genome shotgun (WGS) entry which is preliminary data.</text>
</comment>
<dbReference type="InterPro" id="IPR036271">
    <property type="entry name" value="Tet_transcr_reg_TetR-rel_C_sf"/>
</dbReference>
<dbReference type="PANTHER" id="PTHR47506">
    <property type="entry name" value="TRANSCRIPTIONAL REGULATORY PROTEIN"/>
    <property type="match status" value="1"/>
</dbReference>
<reference evidence="7" key="1">
    <citation type="journal article" date="2019" name="Int. J. Syst. Evol. Microbiol.">
        <title>The Global Catalogue of Microorganisms (GCM) 10K type strain sequencing project: providing services to taxonomists for standard genome sequencing and annotation.</title>
        <authorList>
            <consortium name="The Broad Institute Genomics Platform"/>
            <consortium name="The Broad Institute Genome Sequencing Center for Infectious Disease"/>
            <person name="Wu L."/>
            <person name="Ma J."/>
        </authorList>
    </citation>
    <scope>NUCLEOTIDE SEQUENCE [LARGE SCALE GENOMIC DNA]</scope>
    <source>
        <strain evidence="7">JCM 13378</strain>
    </source>
</reference>
<keyword evidence="7" id="KW-1185">Reference proteome</keyword>
<dbReference type="SUPFAM" id="SSF48498">
    <property type="entry name" value="Tetracyclin repressor-like, C-terminal domain"/>
    <property type="match status" value="1"/>
</dbReference>
<gene>
    <name evidence="6" type="ORF">GCM10009092_06650</name>
</gene>
<dbReference type="PROSITE" id="PS50977">
    <property type="entry name" value="HTH_TETR_2"/>
    <property type="match status" value="1"/>
</dbReference>
<evidence type="ECO:0000259" key="5">
    <source>
        <dbReference type="PROSITE" id="PS50977"/>
    </source>
</evidence>
<dbReference type="Pfam" id="PF00440">
    <property type="entry name" value="TetR_N"/>
    <property type="match status" value="1"/>
</dbReference>
<dbReference type="Proteomes" id="UP001501757">
    <property type="component" value="Unassembled WGS sequence"/>
</dbReference>
<dbReference type="InterPro" id="IPR009057">
    <property type="entry name" value="Homeodomain-like_sf"/>
</dbReference>
<protein>
    <submittedName>
        <fullName evidence="6">TetR/AcrR family transcriptional regulator</fullName>
    </submittedName>
</protein>
<evidence type="ECO:0000256" key="4">
    <source>
        <dbReference type="PROSITE-ProRule" id="PRU00335"/>
    </source>
</evidence>
<dbReference type="EMBL" id="BAAAEI010000006">
    <property type="protein sequence ID" value="GAA0344854.1"/>
    <property type="molecule type" value="Genomic_DNA"/>
</dbReference>
<feature type="domain" description="HTH tetR-type" evidence="5">
    <location>
        <begin position="9"/>
        <end position="69"/>
    </location>
</feature>
<dbReference type="Gene3D" id="1.10.10.60">
    <property type="entry name" value="Homeodomain-like"/>
    <property type="match status" value="1"/>
</dbReference>
<organism evidence="6 7">
    <name type="scientific">Bowmanella denitrificans</name>
    <dbReference type="NCBI Taxonomy" id="366582"/>
    <lineage>
        <taxon>Bacteria</taxon>
        <taxon>Pseudomonadati</taxon>
        <taxon>Pseudomonadota</taxon>
        <taxon>Gammaproteobacteria</taxon>
        <taxon>Alteromonadales</taxon>
        <taxon>Alteromonadaceae</taxon>
        <taxon>Bowmanella</taxon>
    </lineage>
</organism>
<accession>A0ABP3GG94</accession>
<dbReference type="PANTHER" id="PTHR47506:SF7">
    <property type="entry name" value="TRANSCRIPTIONAL REGULATORY PROTEIN"/>
    <property type="match status" value="1"/>
</dbReference>
<dbReference type="InterPro" id="IPR001647">
    <property type="entry name" value="HTH_TetR"/>
</dbReference>
<dbReference type="SUPFAM" id="SSF46689">
    <property type="entry name" value="Homeodomain-like"/>
    <property type="match status" value="1"/>
</dbReference>
<dbReference type="Gene3D" id="1.10.357.10">
    <property type="entry name" value="Tetracycline Repressor, domain 2"/>
    <property type="match status" value="1"/>
</dbReference>
<dbReference type="PRINTS" id="PR00455">
    <property type="entry name" value="HTHTETR"/>
</dbReference>
<evidence type="ECO:0000256" key="1">
    <source>
        <dbReference type="ARBA" id="ARBA00023015"/>
    </source>
</evidence>
<dbReference type="InterPro" id="IPR023772">
    <property type="entry name" value="DNA-bd_HTH_TetR-type_CS"/>
</dbReference>
<evidence type="ECO:0000313" key="7">
    <source>
        <dbReference type="Proteomes" id="UP001501757"/>
    </source>
</evidence>
<dbReference type="RefSeq" id="WP_343841734.1">
    <property type="nucleotide sequence ID" value="NZ_BAAAEI010000006.1"/>
</dbReference>
<keyword evidence="3" id="KW-0804">Transcription</keyword>
<keyword evidence="2 4" id="KW-0238">DNA-binding</keyword>
<sequence>MAWQPTHKQQTRERILSSAAKLFTTEGFDNVSIDQIMHNANLTRGAFYAHFTSKSALYSEAILASARNSVRSLPNGFSTCELTSAYLSEEHVKGLNRRCPLAFLVTDIGKQDEQIRNTYTRIFQGMINMLESSGLDREKALQQAVLMVGGVAIGRALNDDSLLAELLHSCKNLA</sequence>
<evidence type="ECO:0000256" key="2">
    <source>
        <dbReference type="ARBA" id="ARBA00023125"/>
    </source>
</evidence>
<feature type="DNA-binding region" description="H-T-H motif" evidence="4">
    <location>
        <begin position="32"/>
        <end position="51"/>
    </location>
</feature>
<name>A0ABP3GG94_9ALTE</name>